<dbReference type="OrthoDB" id="412771at2759"/>
<comment type="caution">
    <text evidence="1">The sequence shown here is derived from an EMBL/GenBank/DDBJ whole genome shotgun (WGS) entry which is preliminary data.</text>
</comment>
<name>A0A813BSB3_9DINO</name>
<accession>A0A813BSB3</accession>
<gene>
    <name evidence="1" type="ORF">SNEC2469_LOCUS31978</name>
</gene>
<feature type="non-terminal residue" evidence="1">
    <location>
        <position position="1"/>
    </location>
</feature>
<keyword evidence="2" id="KW-1185">Reference proteome</keyword>
<dbReference type="AlphaFoldDB" id="A0A813BSB3"/>
<proteinExistence type="predicted"/>
<dbReference type="EMBL" id="CAJNJA010079245">
    <property type="protein sequence ID" value="CAE7924580.1"/>
    <property type="molecule type" value="Genomic_DNA"/>
</dbReference>
<evidence type="ECO:0000313" key="2">
    <source>
        <dbReference type="Proteomes" id="UP000601435"/>
    </source>
</evidence>
<reference evidence="1" key="1">
    <citation type="submission" date="2021-02" db="EMBL/GenBank/DDBJ databases">
        <authorList>
            <person name="Dougan E. K."/>
            <person name="Rhodes N."/>
            <person name="Thang M."/>
            <person name="Chan C."/>
        </authorList>
    </citation>
    <scope>NUCLEOTIDE SEQUENCE</scope>
</reference>
<dbReference type="Proteomes" id="UP000601435">
    <property type="component" value="Unassembled WGS sequence"/>
</dbReference>
<evidence type="ECO:0000313" key="1">
    <source>
        <dbReference type="EMBL" id="CAE7924580.1"/>
    </source>
</evidence>
<sequence length="222" mass="23785">RAAGNDGMPPDVLHFCASQLSDAIYPSVAEGAFLFNLLHRHSTELLVLSSTVVILVMNTSPVSSVHLVFLTTIFIGYANMSRLSPCSFPPEFQADSWLTIGEGLAVVESGTRPGDALADVVFAFLFSSVLQKVRQAIFAAGYEVVLLWAASWFRQLSTLGCPDGTLAPIDVAWMDDLVILLSSSTPEGALAATKGAATALIDECLKALLHPNQVRSPTYPCW</sequence>
<protein>
    <submittedName>
        <fullName evidence="1">Uncharacterized protein</fullName>
    </submittedName>
</protein>
<organism evidence="1 2">
    <name type="scientific">Symbiodinium necroappetens</name>
    <dbReference type="NCBI Taxonomy" id="1628268"/>
    <lineage>
        <taxon>Eukaryota</taxon>
        <taxon>Sar</taxon>
        <taxon>Alveolata</taxon>
        <taxon>Dinophyceae</taxon>
        <taxon>Suessiales</taxon>
        <taxon>Symbiodiniaceae</taxon>
        <taxon>Symbiodinium</taxon>
    </lineage>
</organism>